<evidence type="ECO:0000256" key="3">
    <source>
        <dbReference type="ARBA" id="ARBA00022833"/>
    </source>
</evidence>
<dbReference type="InterPro" id="IPR036047">
    <property type="entry name" value="F-box-like_dom_sf"/>
</dbReference>
<organism evidence="5 6">
    <name type="scientific">Culex pipiens pipiens</name>
    <name type="common">Northern house mosquito</name>
    <dbReference type="NCBI Taxonomy" id="38569"/>
    <lineage>
        <taxon>Eukaryota</taxon>
        <taxon>Metazoa</taxon>
        <taxon>Ecdysozoa</taxon>
        <taxon>Arthropoda</taxon>
        <taxon>Hexapoda</taxon>
        <taxon>Insecta</taxon>
        <taxon>Pterygota</taxon>
        <taxon>Neoptera</taxon>
        <taxon>Endopterygota</taxon>
        <taxon>Diptera</taxon>
        <taxon>Nematocera</taxon>
        <taxon>Culicoidea</taxon>
        <taxon>Culicidae</taxon>
        <taxon>Culicinae</taxon>
        <taxon>Culicini</taxon>
        <taxon>Culex</taxon>
        <taxon>Culex</taxon>
    </lineage>
</organism>
<feature type="domain" description="F-box" evidence="4">
    <location>
        <begin position="12"/>
        <end position="63"/>
    </location>
</feature>
<dbReference type="CDD" id="cd09917">
    <property type="entry name" value="F-box_SF"/>
    <property type="match status" value="1"/>
</dbReference>
<dbReference type="Gene3D" id="3.80.10.10">
    <property type="entry name" value="Ribonuclease Inhibitor"/>
    <property type="match status" value="2"/>
</dbReference>
<evidence type="ECO:0000256" key="1">
    <source>
        <dbReference type="ARBA" id="ARBA00022723"/>
    </source>
</evidence>
<dbReference type="SUPFAM" id="SSF82199">
    <property type="entry name" value="SET domain"/>
    <property type="match status" value="1"/>
</dbReference>
<proteinExistence type="predicted"/>
<dbReference type="InterPro" id="IPR002893">
    <property type="entry name" value="Znf_MYND"/>
</dbReference>
<keyword evidence="2" id="KW-0863">Zinc-finger</keyword>
<name>A0ABD1DAQ9_CULPP</name>
<dbReference type="Pfam" id="PF12937">
    <property type="entry name" value="F-box-like"/>
    <property type="match status" value="1"/>
</dbReference>
<keyword evidence="3" id="KW-0862">Zinc</keyword>
<dbReference type="EMBL" id="JBEHCU010006597">
    <property type="protein sequence ID" value="KAL1396745.1"/>
    <property type="molecule type" value="Genomic_DNA"/>
</dbReference>
<dbReference type="SUPFAM" id="SSF144232">
    <property type="entry name" value="HIT/MYND zinc finger-like"/>
    <property type="match status" value="1"/>
</dbReference>
<sequence length="1061" mass="120881">MERFAYPQIRANFCQPDLPSELLAHIFRYLSGNELCQVRLVCQRWRFVVSAYRALSDQLALRLERDVAKDSHWMGQNFQPPPLVPVSSFAFANWGIEGVDGWWPDFGRKLTVLSMAWCTVRFEVFVAMLRATPNLKCLELDVVLFEGSWPVAQDFRLEQVEQLWLKRVYCEVFTVDEVVDVLTVMCPRVKDFAMRVPAGLEVLQKVVRRYETMDIFQVKVQRDEDDSMAYHIAQRPAENLVADMCELKGLHLKRVSFDASEPFDEEDWTRLIQAQPGIKELVLFVDFSWVLKRIAELAPKIRVLELHPTCIMNLQSLNCFQQLEILVVHGYNLGSSPIRDGFFHPRLKKLHLRSVHLERFIEYLQQCTLLEDIQLEDCHFGNRVIAATTFPNLRTLALHNCNVDQPVLLFIFNGSPRLEQVRLSRMAHVDNQVVHVLCRRATGLRKLELKKVGVTDNGCMYIIRYATSLEELRLLETTCSLHVLGILQKTRNLRPKMQSSPPPDHLQSFNKKWASVLHKIYPEFTAHHVAAHVQLEPTPATAADLSVVILQMYAAMVEHFCRSGGSGAKDSSRADQFCEQGSRMLDEASGGPELVSVAEVFNRSLAYAEFGGRAMFRGYELRSVLCYNLEQFGLCLRNIENALQDGEGGNLNKILMLKNFCLGHGEGQRQDDEGCEVEAALSHAANPTIPNVVAGIELEVSDVYGRHLVAKQNFDFGDTLLIDDPYVVVADLGQQYRQCHHCLKFCTLELLPCPDCVEVMFCSPECAKLAQQRYHRFECRILRGLYTLDKIGRMAILVARIVFTAVTAFNDDLDALRAHINRIDKGLHPFMLNWTTITPAQRYTAVYGLASNKGIRDSETNNSFAIVAIFASEFMLFKSPAMASLANTRPRQDLIRELVYHHALTVGTSMRISNRDRSLGAYPLASMINHGCGANVMRSLAPTEKNTNLADTATHTDRHHYLRWAYQIDCQCPGSFRPADELTWEDGIARALTELTEGEMKQCDRDDLAVLMERFPTWMGLLEPRFAEGAKVRDRFVQMARQLYELAFNGRPEEERYGRAI</sequence>
<dbReference type="GO" id="GO:0008270">
    <property type="term" value="F:zinc ion binding"/>
    <property type="evidence" value="ECO:0007669"/>
    <property type="project" value="UniProtKB-KW"/>
</dbReference>
<protein>
    <recommendedName>
        <fullName evidence="4">F-box domain-containing protein</fullName>
    </recommendedName>
</protein>
<dbReference type="SMART" id="SM00256">
    <property type="entry name" value="FBOX"/>
    <property type="match status" value="1"/>
</dbReference>
<gene>
    <name evidence="5" type="ORF">pipiens_010303</name>
</gene>
<evidence type="ECO:0000313" key="5">
    <source>
        <dbReference type="EMBL" id="KAL1396745.1"/>
    </source>
</evidence>
<dbReference type="PROSITE" id="PS01360">
    <property type="entry name" value="ZF_MYND_1"/>
    <property type="match status" value="1"/>
</dbReference>
<dbReference type="InterPro" id="IPR032675">
    <property type="entry name" value="LRR_dom_sf"/>
</dbReference>
<dbReference type="InterPro" id="IPR046341">
    <property type="entry name" value="SET_dom_sf"/>
</dbReference>
<dbReference type="AlphaFoldDB" id="A0ABD1DAQ9"/>
<reference evidence="5 6" key="1">
    <citation type="submission" date="2024-05" db="EMBL/GenBank/DDBJ databases">
        <title>Culex pipiens pipiens assembly and annotation.</title>
        <authorList>
            <person name="Alout H."/>
            <person name="Durand T."/>
        </authorList>
    </citation>
    <scope>NUCLEOTIDE SEQUENCE [LARGE SCALE GENOMIC DNA]</scope>
    <source>
        <strain evidence="5">HA-2024</strain>
        <tissue evidence="5">Whole body</tissue>
    </source>
</reference>
<dbReference type="PROSITE" id="PS50181">
    <property type="entry name" value="FBOX"/>
    <property type="match status" value="1"/>
</dbReference>
<dbReference type="Gene3D" id="1.20.1280.50">
    <property type="match status" value="1"/>
</dbReference>
<dbReference type="PANTHER" id="PTHR47111">
    <property type="entry name" value="BCDNA.LD29892"/>
    <property type="match status" value="1"/>
</dbReference>
<dbReference type="Proteomes" id="UP001562425">
    <property type="component" value="Unassembled WGS sequence"/>
</dbReference>
<evidence type="ECO:0000259" key="4">
    <source>
        <dbReference type="PROSITE" id="PS50181"/>
    </source>
</evidence>
<dbReference type="SUPFAM" id="SSF52047">
    <property type="entry name" value="RNI-like"/>
    <property type="match status" value="1"/>
</dbReference>
<dbReference type="PANTHER" id="PTHR47111:SF1">
    <property type="entry name" value="SET AND MYND DOMAIN-CONTAINING PROTEIN 4"/>
    <property type="match status" value="1"/>
</dbReference>
<keyword evidence="1" id="KW-0479">Metal-binding</keyword>
<dbReference type="SUPFAM" id="SSF81383">
    <property type="entry name" value="F-box domain"/>
    <property type="match status" value="1"/>
</dbReference>
<evidence type="ECO:0000313" key="6">
    <source>
        <dbReference type="Proteomes" id="UP001562425"/>
    </source>
</evidence>
<evidence type="ECO:0000256" key="2">
    <source>
        <dbReference type="ARBA" id="ARBA00022771"/>
    </source>
</evidence>
<dbReference type="InterPro" id="IPR001810">
    <property type="entry name" value="F-box_dom"/>
</dbReference>
<accession>A0ABD1DAQ9</accession>
<keyword evidence="6" id="KW-1185">Reference proteome</keyword>
<comment type="caution">
    <text evidence="5">The sequence shown here is derived from an EMBL/GenBank/DDBJ whole genome shotgun (WGS) entry which is preliminary data.</text>
</comment>